<gene>
    <name evidence="3" type="ORF">SCLAV_2862</name>
</gene>
<feature type="compositionally biased region" description="Low complexity" evidence="1">
    <location>
        <begin position="102"/>
        <end position="135"/>
    </location>
</feature>
<dbReference type="STRING" id="1901.BB341_14245"/>
<keyword evidence="2" id="KW-0472">Membrane</keyword>
<name>E2PVM1_STRCL</name>
<evidence type="ECO:0000256" key="1">
    <source>
        <dbReference type="SAM" id="MobiDB-lite"/>
    </source>
</evidence>
<evidence type="ECO:0000256" key="2">
    <source>
        <dbReference type="SAM" id="Phobius"/>
    </source>
</evidence>
<keyword evidence="2 3" id="KW-0812">Transmembrane</keyword>
<sequence>MPRVVSRRSGRTEHRGMHMGSAPQLPAEDRAEFERVLEEALRTASDRPDLAALGERLNATQLRTMALNAIAVITDAAAAEYAHYTEIRAEAHAPPGSPPPDGTAASRGSPGPSGPPGRMGRPGPTATAEPAPDGTGTTGTTGGSSSSSGPGVPGGFHGNGTRTASSSRANAGKPGRAGLTAMITVLAPVLAATAALALLLVGHLLKLLDPPPPFASTLITTGWFFAALTAAALLIAAAGLLTTALRNTSTQVPAEERNDELPDELARAKDAWRHALLERGILPFLRETLADPGADPAAPLPPRSRNRLPRVGYSGPDWSGPGEGATEGQRPAFSSPDFTSPDFGGPETRTS</sequence>
<feature type="transmembrane region" description="Helical" evidence="2">
    <location>
        <begin position="221"/>
        <end position="241"/>
    </location>
</feature>
<accession>E2PVM1</accession>
<keyword evidence="2" id="KW-1133">Transmembrane helix</keyword>
<feature type="region of interest" description="Disordered" evidence="1">
    <location>
        <begin position="292"/>
        <end position="351"/>
    </location>
</feature>
<feature type="region of interest" description="Disordered" evidence="1">
    <location>
        <begin position="91"/>
        <end position="174"/>
    </location>
</feature>
<evidence type="ECO:0000313" key="4">
    <source>
        <dbReference type="Proteomes" id="UP000002357"/>
    </source>
</evidence>
<evidence type="ECO:0000313" key="3">
    <source>
        <dbReference type="EMBL" id="EFG07935.1"/>
    </source>
</evidence>
<protein>
    <submittedName>
        <fullName evidence="3">Transmembrane protein</fullName>
    </submittedName>
</protein>
<feature type="transmembrane region" description="Helical" evidence="2">
    <location>
        <begin position="177"/>
        <end position="201"/>
    </location>
</feature>
<dbReference type="eggNOG" id="ENOG5033WN2">
    <property type="taxonomic scope" value="Bacteria"/>
</dbReference>
<keyword evidence="4" id="KW-1185">Reference proteome</keyword>
<dbReference type="EMBL" id="CM000913">
    <property type="protein sequence ID" value="EFG07935.1"/>
    <property type="molecule type" value="Genomic_DNA"/>
</dbReference>
<proteinExistence type="predicted"/>
<dbReference type="Proteomes" id="UP000002357">
    <property type="component" value="Chromosome"/>
</dbReference>
<dbReference type="AlphaFoldDB" id="E2PVM1"/>
<organism evidence="3 4">
    <name type="scientific">Streptomyces clavuligerus</name>
    <dbReference type="NCBI Taxonomy" id="1901"/>
    <lineage>
        <taxon>Bacteria</taxon>
        <taxon>Bacillati</taxon>
        <taxon>Actinomycetota</taxon>
        <taxon>Actinomycetes</taxon>
        <taxon>Kitasatosporales</taxon>
        <taxon>Streptomycetaceae</taxon>
        <taxon>Streptomyces</taxon>
    </lineage>
</organism>
<feature type="region of interest" description="Disordered" evidence="1">
    <location>
        <begin position="1"/>
        <end position="30"/>
    </location>
</feature>
<reference evidence="3 4" key="1">
    <citation type="journal article" date="2010" name="Genome Biol. Evol.">
        <title>The sequence of a 1.8-mb bacterial linear plasmid reveals a rich evolutionary reservoir of secondary metabolic pathways.</title>
        <authorList>
            <person name="Medema M.H."/>
            <person name="Trefzer A."/>
            <person name="Kovalchuk A."/>
            <person name="van den Berg M."/>
            <person name="Mueller U."/>
            <person name="Heijne W."/>
            <person name="Wu L."/>
            <person name="Alam M.T."/>
            <person name="Ronning C.M."/>
            <person name="Nierman W.C."/>
            <person name="Bovenberg R.A.L."/>
            <person name="Breitling R."/>
            <person name="Takano E."/>
        </authorList>
    </citation>
    <scope>NUCLEOTIDE SEQUENCE [LARGE SCALE GENOMIC DNA]</scope>
    <source>
        <strain evidence="4">ATCC 27064 / DSM 738 / JCM 4710 / NBRC 13307 / NCIMB 12785 / NRRL 3585 / VKM Ac-602</strain>
    </source>
</reference>